<protein>
    <submittedName>
        <fullName evidence="1">Pentatricopeptide repeat-containing protein</fullName>
    </submittedName>
</protein>
<feature type="non-terminal residue" evidence="1">
    <location>
        <position position="127"/>
    </location>
</feature>
<accession>A0A097BVV0</accession>
<dbReference type="EMBL" id="KM114300">
    <property type="protein sequence ID" value="AIS72987.1"/>
    <property type="molecule type" value="Genomic_DNA"/>
</dbReference>
<dbReference type="AlphaFoldDB" id="A0A097BVV0"/>
<evidence type="ECO:0000313" key="1">
    <source>
        <dbReference type="EMBL" id="AIS72987.1"/>
    </source>
</evidence>
<sequence>LVEFVNNPHTRLEETTNALHPRIHYRLTTNVLTCNELPTRTSFSRANIHSTSLNKELCLNGSLEQSIHFLRYQNKVNICVDEDALVNLVRLCQWLKYKYKGISIHHCLSMHQTHETNILGSGSLSLF</sequence>
<name>A0A097BVV0_ALLCE</name>
<reference evidence="1" key="1">
    <citation type="submission" date="2014-07" db="EMBL/GenBank/DDBJ databases">
        <title>Molecular studies of IYSV on onion in Egypt.</title>
        <authorList>
            <person name="Abdelkhalek A.A."/>
            <person name="Hafez E.E."/>
        </authorList>
    </citation>
    <scope>NUCLEOTIDE SEQUENCE</scope>
</reference>
<organism evidence="1">
    <name type="scientific">Allium cepa</name>
    <name type="common">Onion</name>
    <dbReference type="NCBI Taxonomy" id="4679"/>
    <lineage>
        <taxon>Eukaryota</taxon>
        <taxon>Viridiplantae</taxon>
        <taxon>Streptophyta</taxon>
        <taxon>Embryophyta</taxon>
        <taxon>Tracheophyta</taxon>
        <taxon>Spermatophyta</taxon>
        <taxon>Magnoliopsida</taxon>
        <taxon>Liliopsida</taxon>
        <taxon>Asparagales</taxon>
        <taxon>Amaryllidaceae</taxon>
        <taxon>Allioideae</taxon>
        <taxon>Allieae</taxon>
        <taxon>Allium</taxon>
    </lineage>
</organism>
<feature type="non-terminal residue" evidence="1">
    <location>
        <position position="1"/>
    </location>
</feature>
<proteinExistence type="predicted"/>